<dbReference type="InterPro" id="IPR011047">
    <property type="entry name" value="Quinoprotein_ADH-like_sf"/>
</dbReference>
<keyword evidence="3" id="KW-1185">Reference proteome</keyword>
<protein>
    <submittedName>
        <fullName evidence="2">Outer membrane biogenesis protein BamB</fullName>
    </submittedName>
</protein>
<dbReference type="KEGG" id="aagg:ETAA8_33030"/>
<dbReference type="InterPro" id="IPR002372">
    <property type="entry name" value="PQQ_rpt_dom"/>
</dbReference>
<dbReference type="PANTHER" id="PTHR34512">
    <property type="entry name" value="CELL SURFACE PROTEIN"/>
    <property type="match status" value="1"/>
</dbReference>
<dbReference type="InterPro" id="IPR018391">
    <property type="entry name" value="PQQ_b-propeller_rpt"/>
</dbReference>
<dbReference type="SUPFAM" id="SSF50998">
    <property type="entry name" value="Quinoprotein alcohol dehydrogenase-like"/>
    <property type="match status" value="1"/>
</dbReference>
<accession>A0A517YD85</accession>
<reference evidence="2 3" key="1">
    <citation type="submission" date="2019-02" db="EMBL/GenBank/DDBJ databases">
        <title>Deep-cultivation of Planctomycetes and their phenomic and genomic characterization uncovers novel biology.</title>
        <authorList>
            <person name="Wiegand S."/>
            <person name="Jogler M."/>
            <person name="Boedeker C."/>
            <person name="Pinto D."/>
            <person name="Vollmers J."/>
            <person name="Rivas-Marin E."/>
            <person name="Kohn T."/>
            <person name="Peeters S.H."/>
            <person name="Heuer A."/>
            <person name="Rast P."/>
            <person name="Oberbeckmann S."/>
            <person name="Bunk B."/>
            <person name="Jeske O."/>
            <person name="Meyerdierks A."/>
            <person name="Storesund J.E."/>
            <person name="Kallscheuer N."/>
            <person name="Luecker S."/>
            <person name="Lage O.M."/>
            <person name="Pohl T."/>
            <person name="Merkel B.J."/>
            <person name="Hornburger P."/>
            <person name="Mueller R.-W."/>
            <person name="Bruemmer F."/>
            <person name="Labrenz M."/>
            <person name="Spormann A.M."/>
            <person name="Op den Camp H."/>
            <person name="Overmann J."/>
            <person name="Amann R."/>
            <person name="Jetten M.S.M."/>
            <person name="Mascher T."/>
            <person name="Medema M.H."/>
            <person name="Devos D.P."/>
            <person name="Kaster A.-K."/>
            <person name="Ovreas L."/>
            <person name="Rohde M."/>
            <person name="Galperin M.Y."/>
            <person name="Jogler C."/>
        </authorList>
    </citation>
    <scope>NUCLEOTIDE SEQUENCE [LARGE SCALE GENOMIC DNA]</scope>
    <source>
        <strain evidence="2 3">ETA_A8</strain>
    </source>
</reference>
<sequence>MRWQSDWSASLAVVVAVSLLTGCGQQLPNPDQRSAAATAETVDDEAREVDESPARAIAQPAVKLTSFNAASSDANWSSFRGPSGMGTTAAKGLPLTWSKDENIAWKVEMPGPGASSPIVFGDRIYITCYSGFFVPGEKGDKANLKRHLLALKKSDGSLIWEQKVAAKLPEEDSIRDHGFAASTPAADADHVYVFFGKTGVIAFTHDGKEVWRADVGSKTNKWGSSSSPVLYKDLVFVNASVESETLYALDRKTGEVKWQQKKIRESWNTPVLVIADSGRQELIVSVQGKVLAFNPETGEPLWNCDTDIGWYMVPSVVAADGIVYCLGGRSGNAALAVKAGGSGDVTDTHRLWTSIKGSNVTSPVYLDKHLYWMHEQRGVAYCAKVETGEVTYEERLERAGQVYASALLAEGRVYYLTREGKTFVLEANPQFKQLAVNDLNDRSVFNASPAVDGSRLLIRSNKFLYCVGK</sequence>
<dbReference type="Pfam" id="PF13360">
    <property type="entry name" value="PQQ_2"/>
    <property type="match status" value="1"/>
</dbReference>
<evidence type="ECO:0000313" key="3">
    <source>
        <dbReference type="Proteomes" id="UP000315017"/>
    </source>
</evidence>
<dbReference type="PANTHER" id="PTHR34512:SF30">
    <property type="entry name" value="OUTER MEMBRANE PROTEIN ASSEMBLY FACTOR BAMB"/>
    <property type="match status" value="1"/>
</dbReference>
<dbReference type="Gene3D" id="2.130.10.10">
    <property type="entry name" value="YVTN repeat-like/Quinoprotein amine dehydrogenase"/>
    <property type="match status" value="1"/>
</dbReference>
<dbReference type="SMART" id="SM00564">
    <property type="entry name" value="PQQ"/>
    <property type="match status" value="4"/>
</dbReference>
<dbReference type="EMBL" id="CP036274">
    <property type="protein sequence ID" value="QDU28203.1"/>
    <property type="molecule type" value="Genomic_DNA"/>
</dbReference>
<evidence type="ECO:0000313" key="2">
    <source>
        <dbReference type="EMBL" id="QDU28203.1"/>
    </source>
</evidence>
<evidence type="ECO:0000259" key="1">
    <source>
        <dbReference type="Pfam" id="PF13360"/>
    </source>
</evidence>
<gene>
    <name evidence="2" type="ORF">ETAA8_33030</name>
</gene>
<dbReference type="AlphaFoldDB" id="A0A517YD85"/>
<proteinExistence type="predicted"/>
<dbReference type="PROSITE" id="PS51257">
    <property type="entry name" value="PROKAR_LIPOPROTEIN"/>
    <property type="match status" value="1"/>
</dbReference>
<dbReference type="OrthoDB" id="244732at2"/>
<feature type="domain" description="Pyrrolo-quinoline quinone repeat" evidence="1">
    <location>
        <begin position="148"/>
        <end position="390"/>
    </location>
</feature>
<dbReference type="RefSeq" id="WP_145090092.1">
    <property type="nucleotide sequence ID" value="NZ_CP036274.1"/>
</dbReference>
<dbReference type="InterPro" id="IPR015943">
    <property type="entry name" value="WD40/YVTN_repeat-like_dom_sf"/>
</dbReference>
<name>A0A517YD85_9BACT</name>
<dbReference type="Proteomes" id="UP000315017">
    <property type="component" value="Chromosome"/>
</dbReference>
<dbReference type="Gene3D" id="2.40.10.480">
    <property type="match status" value="1"/>
</dbReference>
<organism evidence="2 3">
    <name type="scientific">Anatilimnocola aggregata</name>
    <dbReference type="NCBI Taxonomy" id="2528021"/>
    <lineage>
        <taxon>Bacteria</taxon>
        <taxon>Pseudomonadati</taxon>
        <taxon>Planctomycetota</taxon>
        <taxon>Planctomycetia</taxon>
        <taxon>Pirellulales</taxon>
        <taxon>Pirellulaceae</taxon>
        <taxon>Anatilimnocola</taxon>
    </lineage>
</organism>